<dbReference type="InterPro" id="IPR029044">
    <property type="entry name" value="Nucleotide-diphossugar_trans"/>
</dbReference>
<evidence type="ECO:0000256" key="7">
    <source>
        <dbReference type="ARBA" id="ARBA00023316"/>
    </source>
</evidence>
<evidence type="ECO:0000256" key="2">
    <source>
        <dbReference type="ARBA" id="ARBA00022676"/>
    </source>
</evidence>
<evidence type="ECO:0000256" key="8">
    <source>
        <dbReference type="SAM" id="MobiDB-lite"/>
    </source>
</evidence>
<dbReference type="Gene3D" id="3.90.550.10">
    <property type="entry name" value="Spore Coat Polysaccharide Biosynthesis Protein SpsA, Chain A"/>
    <property type="match status" value="1"/>
</dbReference>
<dbReference type="EMBL" id="JAFEMO010000015">
    <property type="protein sequence ID" value="KAH7543740.1"/>
    <property type="molecule type" value="Genomic_DNA"/>
</dbReference>
<evidence type="ECO:0008006" key="12">
    <source>
        <dbReference type="Google" id="ProtNLM"/>
    </source>
</evidence>
<dbReference type="Pfam" id="PF14570">
    <property type="entry name" value="zf-RING_4"/>
    <property type="match status" value="1"/>
</dbReference>
<dbReference type="Pfam" id="PF03552">
    <property type="entry name" value="Cellulose_synt"/>
    <property type="match status" value="1"/>
</dbReference>
<keyword evidence="5 9" id="KW-1133">Transmembrane helix</keyword>
<evidence type="ECO:0000256" key="5">
    <source>
        <dbReference type="ARBA" id="ARBA00022989"/>
    </source>
</evidence>
<dbReference type="Proteomes" id="UP000827721">
    <property type="component" value="Unassembled WGS sequence"/>
</dbReference>
<comment type="subcellular location">
    <subcellularLocation>
        <location evidence="1">Endomembrane system</location>
        <topology evidence="1">Multi-pass membrane protein</topology>
    </subcellularLocation>
</comment>
<keyword evidence="7" id="KW-0961">Cell wall biogenesis/degradation</keyword>
<evidence type="ECO:0000256" key="3">
    <source>
        <dbReference type="ARBA" id="ARBA00022679"/>
    </source>
</evidence>
<dbReference type="SUPFAM" id="SSF53448">
    <property type="entry name" value="Nucleotide-diphospho-sugar transferases"/>
    <property type="match status" value="1"/>
</dbReference>
<feature type="transmembrane region" description="Helical" evidence="9">
    <location>
        <begin position="1064"/>
        <end position="1086"/>
    </location>
</feature>
<comment type="caution">
    <text evidence="10">The sequence shown here is derived from an EMBL/GenBank/DDBJ whole genome shotgun (WGS) entry which is preliminary data.</text>
</comment>
<dbReference type="SUPFAM" id="SSF57850">
    <property type="entry name" value="RING/U-box"/>
    <property type="match status" value="1"/>
</dbReference>
<keyword evidence="2" id="KW-0328">Glycosyltransferase</keyword>
<evidence type="ECO:0000256" key="1">
    <source>
        <dbReference type="ARBA" id="ARBA00004127"/>
    </source>
</evidence>
<evidence type="ECO:0000256" key="6">
    <source>
        <dbReference type="ARBA" id="ARBA00023136"/>
    </source>
</evidence>
<feature type="transmembrane region" description="Helical" evidence="9">
    <location>
        <begin position="1128"/>
        <end position="1148"/>
    </location>
</feature>
<dbReference type="PANTHER" id="PTHR13301">
    <property type="entry name" value="X-BOX TRANSCRIPTION FACTOR-RELATED"/>
    <property type="match status" value="1"/>
</dbReference>
<evidence type="ECO:0000313" key="10">
    <source>
        <dbReference type="EMBL" id="KAH7543740.1"/>
    </source>
</evidence>
<keyword evidence="6 9" id="KW-0472">Membrane</keyword>
<feature type="compositionally biased region" description="Polar residues" evidence="8">
    <location>
        <begin position="39"/>
        <end position="48"/>
    </location>
</feature>
<evidence type="ECO:0000256" key="4">
    <source>
        <dbReference type="ARBA" id="ARBA00022692"/>
    </source>
</evidence>
<keyword evidence="4 9" id="KW-0812">Transmembrane</keyword>
<evidence type="ECO:0000256" key="9">
    <source>
        <dbReference type="SAM" id="Phobius"/>
    </source>
</evidence>
<dbReference type="InterPro" id="IPR013083">
    <property type="entry name" value="Znf_RING/FYVE/PHD"/>
</dbReference>
<keyword evidence="11" id="KW-1185">Reference proteome</keyword>
<organism evidence="10 11">
    <name type="scientific">Xanthoceras sorbifolium</name>
    <dbReference type="NCBI Taxonomy" id="99658"/>
    <lineage>
        <taxon>Eukaryota</taxon>
        <taxon>Viridiplantae</taxon>
        <taxon>Streptophyta</taxon>
        <taxon>Embryophyta</taxon>
        <taxon>Tracheophyta</taxon>
        <taxon>Spermatophyta</taxon>
        <taxon>Magnoliopsida</taxon>
        <taxon>eudicotyledons</taxon>
        <taxon>Gunneridae</taxon>
        <taxon>Pentapetalae</taxon>
        <taxon>rosids</taxon>
        <taxon>malvids</taxon>
        <taxon>Sapindales</taxon>
        <taxon>Sapindaceae</taxon>
        <taxon>Xanthoceroideae</taxon>
        <taxon>Xanthoceras</taxon>
    </lineage>
</organism>
<dbReference type="Gene3D" id="3.30.40.10">
    <property type="entry name" value="Zinc/RING finger domain, C3HC4 (zinc finger)"/>
    <property type="match status" value="1"/>
</dbReference>
<evidence type="ECO:0000313" key="11">
    <source>
        <dbReference type="Proteomes" id="UP000827721"/>
    </source>
</evidence>
<sequence>MVKTASSPSSSPVTITVSSGGKGGGSRSMGLTSPVPRASVSNNPNSPLSCRGNRASSGGNRTSSGGRYVSMSKDDATEEISSEFVSYTVHIPSTPDHQPMSVSQTSLNEDAKPERSFISGTIFTGGFNSVTRGHVIESSLEKSQSMKMGLICRMKGCDEKAMQNKCECGFKICRDCYLDCVGSGGGYCPGCKEPYKDASDGDNDDEVMSEADDQAFPLPSMADFKLDKRLSLVKSFKAQNHPPDFDHNRWLFETKGTYGYGNALWPKDGYGGANGFEHPPDFGERNRRPLTRKVFVSAAILSPYRLLIAIRLVALGFFLTWRIQHPNREAMWLWGMSTTCELWFAFSWLLDQLPKLCPVNRTTDLSVLKDRFETPNLRNPKGRCDLPGIDVFVSTADPEKEPPLVTANTILSILAVEYPVEKVACYLSDDGGALLTFEALAETASFARVWVPFCRKHNIEPRNPEAYFGQKRDFLKNKVRLDFVRERRKIKREYDEFKVRINSLPESIRRRSDAYNAHEELRVKKKQMEMGGNLAEAIKVPKAIWMSDGSQWPGTWASAEVDHSRGDHAGIIQAMLAPPNAEPVFGTEADGENLIDTTEVDIRLPMLVYVSREKRPGYDHNKKAGAMNALVRTSAIMSNGPFILNLDCDHYINNSCAMREGMCFMLDRGGDRICYVQFPQRFEGIDPSDRYANHNTVFFDVTMRALDGLQGPMYVGTGCIFRRTALYGFSPPRATEHHGWFGRRKIKLFLRKPKVTKKEEDEIVLPINGDHNDDDADIESLLLPRRFGNSTSLAASIPVAEYQGRLLQDLQGKGNQGRPAGSLVVPREPLDAATVAEAIHVISCFYEDKTEWGKRVGWIYGSVTEDVVTGYRMHNRGWRSIYCVTRRDAFRGTAPINLTDRLHQVLRWSTGSVEIFFSRNNALFASRRMKFLQRIAYFNVGMYPFTSMFLLVYCILPAMSLFSGQFIVQSLSVTFLIFLLAITITLCMLALLEIRWSGITLHDWWRNEQFWLIGGTSAHPAAVLQGLLKVIAGVDISFTLTSKSATPDDGDDEFAELYEVKWSFLMVPPITIMMLNSIAIAVGVARTMYSPFPQWSKLLGGVFFSFWVLSHLYPFAKGLMGRRGKVPTIVFVWSGLLSTIISLLWVYIDPPSGTQDFRKFHMHSNACTFDTVFPSLTVSRLILSVGHSLATDLQNLSMDLRRRQSTYLKCLQQQKEGHDGVDLEMNYNENKFRTEDDGFSDVVCCFLFMFTLGCGICERACSNHEGPINSYNVTLRKSAIQGRENTEERRDGHVCNNACYYVLYYASPLDPQNINLVIILPFTTKFRLLRLHAL</sequence>
<feature type="transmembrane region" description="Helical" evidence="9">
    <location>
        <begin position="966"/>
        <end position="992"/>
    </location>
</feature>
<name>A0ABQ8H0K6_9ROSI</name>
<dbReference type="InterPro" id="IPR005150">
    <property type="entry name" value="Cellulose_synth"/>
</dbReference>
<gene>
    <name evidence="10" type="ORF">JRO89_XS15G0009400</name>
</gene>
<feature type="compositionally biased region" description="Low complexity" evidence="8">
    <location>
        <begin position="1"/>
        <end position="19"/>
    </location>
</feature>
<protein>
    <recommendedName>
        <fullName evidence="12">Cellulose synthase-like protein D5</fullName>
    </recommendedName>
</protein>
<proteinExistence type="predicted"/>
<reference evidence="10 11" key="1">
    <citation type="submission" date="2021-02" db="EMBL/GenBank/DDBJ databases">
        <title>Plant Genome Project.</title>
        <authorList>
            <person name="Zhang R.-G."/>
        </authorList>
    </citation>
    <scope>NUCLEOTIDE SEQUENCE [LARGE SCALE GENOMIC DNA]</scope>
    <source>
        <tissue evidence="10">Leaves</tissue>
    </source>
</reference>
<keyword evidence="3" id="KW-0808">Transferase</keyword>
<feature type="region of interest" description="Disordered" evidence="8">
    <location>
        <begin position="1"/>
        <end position="75"/>
    </location>
</feature>
<feature type="transmembrane region" description="Helical" evidence="9">
    <location>
        <begin position="1098"/>
        <end position="1116"/>
    </location>
</feature>
<feature type="transmembrane region" description="Helical" evidence="9">
    <location>
        <begin position="936"/>
        <end position="960"/>
    </location>
</feature>
<accession>A0ABQ8H0K6</accession>
<feature type="compositionally biased region" description="Low complexity" evidence="8">
    <location>
        <begin position="49"/>
        <end position="67"/>
    </location>
</feature>